<dbReference type="SUPFAM" id="SSF47741">
    <property type="entry name" value="CO dehydrogenase ISP C-domain like"/>
    <property type="match status" value="1"/>
</dbReference>
<reference evidence="7 8" key="1">
    <citation type="journal article" date="2008" name="Nature">
        <title>Genome analysis of the platypus reveals unique signatures of evolution.</title>
        <authorList>
            <person name="Warren W.C."/>
            <person name="Hillier L.W."/>
            <person name="Marshall Graves J.A."/>
            <person name="Birney E."/>
            <person name="Ponting C.P."/>
            <person name="Grutzner F."/>
            <person name="Belov K."/>
            <person name="Miller W."/>
            <person name="Clarke L."/>
            <person name="Chinwalla A.T."/>
            <person name="Yang S.P."/>
            <person name="Heger A."/>
            <person name="Locke D.P."/>
            <person name="Miethke P."/>
            <person name="Waters P.D."/>
            <person name="Veyrunes F."/>
            <person name="Fulton L."/>
            <person name="Fulton B."/>
            <person name="Graves T."/>
            <person name="Wallis J."/>
            <person name="Puente X.S."/>
            <person name="Lopez-Otin C."/>
            <person name="Ordonez G.R."/>
            <person name="Eichler E.E."/>
            <person name="Chen L."/>
            <person name="Cheng Z."/>
            <person name="Deakin J.E."/>
            <person name="Alsop A."/>
            <person name="Thompson K."/>
            <person name="Kirby P."/>
            <person name="Papenfuss A.T."/>
            <person name="Wakefield M.J."/>
            <person name="Olender T."/>
            <person name="Lancet D."/>
            <person name="Huttley G.A."/>
            <person name="Smit A.F."/>
            <person name="Pask A."/>
            <person name="Temple-Smith P."/>
            <person name="Batzer M.A."/>
            <person name="Walker J.A."/>
            <person name="Konkel M.K."/>
            <person name="Harris R.S."/>
            <person name="Whittington C.M."/>
            <person name="Wong E.S."/>
            <person name="Gemmell N.J."/>
            <person name="Buschiazzo E."/>
            <person name="Vargas Jentzsch I.M."/>
            <person name="Merkel A."/>
            <person name="Schmitz J."/>
            <person name="Zemann A."/>
            <person name="Churakov G."/>
            <person name="Kriegs J.O."/>
            <person name="Brosius J."/>
            <person name="Murchison E.P."/>
            <person name="Sachidanandam R."/>
            <person name="Smith C."/>
            <person name="Hannon G.J."/>
            <person name="Tsend-Ayush E."/>
            <person name="McMillan D."/>
            <person name="Attenborough R."/>
            <person name="Rens W."/>
            <person name="Ferguson-Smith M."/>
            <person name="Lefevre C.M."/>
            <person name="Sharp J.A."/>
            <person name="Nicholas K.R."/>
            <person name="Ray D.A."/>
            <person name="Kube M."/>
            <person name="Reinhardt R."/>
            <person name="Pringle T.H."/>
            <person name="Taylor J."/>
            <person name="Jones R.C."/>
            <person name="Nixon B."/>
            <person name="Dacheux J.L."/>
            <person name="Niwa H."/>
            <person name="Sekita Y."/>
            <person name="Huang X."/>
            <person name="Stark A."/>
            <person name="Kheradpour P."/>
            <person name="Kellis M."/>
            <person name="Flicek P."/>
            <person name="Chen Y."/>
            <person name="Webber C."/>
            <person name="Hardison R."/>
            <person name="Nelson J."/>
            <person name="Hallsworth-Pepin K."/>
            <person name="Delehaunty K."/>
            <person name="Markovic C."/>
            <person name="Minx P."/>
            <person name="Feng Y."/>
            <person name="Kremitzki C."/>
            <person name="Mitreva M."/>
            <person name="Glasscock J."/>
            <person name="Wylie T."/>
            <person name="Wohldmann P."/>
            <person name="Thiru P."/>
            <person name="Nhan M.N."/>
            <person name="Pohl C.S."/>
            <person name="Smith S.M."/>
            <person name="Hou S."/>
            <person name="Nefedov M."/>
            <person name="de Jong P.J."/>
            <person name="Renfree M.B."/>
            <person name="Mardis E.R."/>
            <person name="Wilson R.K."/>
        </authorList>
    </citation>
    <scope>NUCLEOTIDE SEQUENCE [LARGE SCALE GENOMIC DNA]</scope>
    <source>
        <strain evidence="7 8">Glennie</strain>
    </source>
</reference>
<evidence type="ECO:0000313" key="8">
    <source>
        <dbReference type="Proteomes" id="UP000002279"/>
    </source>
</evidence>
<dbReference type="Pfam" id="PF01799">
    <property type="entry name" value="Fer2_2"/>
    <property type="match status" value="1"/>
</dbReference>
<dbReference type="GO" id="GO:0016491">
    <property type="term" value="F:oxidoreductase activity"/>
    <property type="evidence" value="ECO:0007669"/>
    <property type="project" value="InterPro"/>
</dbReference>
<dbReference type="Gene3D" id="1.10.150.120">
    <property type="entry name" value="[2Fe-2S]-binding domain"/>
    <property type="match status" value="1"/>
</dbReference>
<dbReference type="FunFam" id="3.30.43.10:FF:000001">
    <property type="entry name" value="Xanthine dehydrogenase/oxidase"/>
    <property type="match status" value="1"/>
</dbReference>
<evidence type="ECO:0000313" key="7">
    <source>
        <dbReference type="Ensembl" id="ENSOANP00000046910.1"/>
    </source>
</evidence>
<dbReference type="Ensembl" id="ENSOANT00000070193.1">
    <property type="protein sequence ID" value="ENSOANP00000046910.1"/>
    <property type="gene ID" value="ENSOANG00000029648.2"/>
</dbReference>
<dbReference type="Pfam" id="PF00941">
    <property type="entry name" value="FAD_binding_5"/>
    <property type="match status" value="1"/>
</dbReference>
<dbReference type="InterPro" id="IPR036318">
    <property type="entry name" value="FAD-bd_PCMH-like_sf"/>
</dbReference>
<keyword evidence="3" id="KW-0274">FAD</keyword>
<feature type="region of interest" description="Disordered" evidence="4">
    <location>
        <begin position="291"/>
        <end position="312"/>
    </location>
</feature>
<dbReference type="Gene3D" id="3.30.43.10">
    <property type="entry name" value="Uridine Diphospho-n-acetylenolpyruvylglucosamine Reductase, domain 2"/>
    <property type="match status" value="1"/>
</dbReference>
<dbReference type="InterPro" id="IPR036884">
    <property type="entry name" value="2Fe-2S-bd_dom_sf"/>
</dbReference>
<evidence type="ECO:0000256" key="2">
    <source>
        <dbReference type="ARBA" id="ARBA00022630"/>
    </source>
</evidence>
<dbReference type="Bgee" id="ENSOANG00000029648">
    <property type="expression patterns" value="Expressed in heart and 7 other cell types or tissues"/>
</dbReference>
<evidence type="ECO:0000259" key="5">
    <source>
        <dbReference type="Pfam" id="PF00941"/>
    </source>
</evidence>
<evidence type="ECO:0008006" key="9">
    <source>
        <dbReference type="Google" id="ProtNLM"/>
    </source>
</evidence>
<keyword evidence="8" id="KW-1185">Reference proteome</keyword>
<sequence length="312" mass="34934">QRSEVTCLRSHSRQVVDLGPCSIHYVMLQRTCVLLLLHSLKCLIQCLALTFKQWQQTPLSLASSHFTVNACLAPICSLHHIAVTTVEGIGSTKTKIHPVQERISKSHGSQCGFCTPGIVMSMYTLLRNNPKPSMEEIENAFQGNWALGLRQPLDTWREFSGVRNNRQLLTKDEKTLTPPIPLLWQVTLSPSLFNPGEFLPLDPTQEPIFPPELVPVETPSQPPQLRFQGERVTWIQAATLEELLDLKSQHPDAVLVVGNTRVGIEMKFGNKVFPIIICPAWIPELNAVEHGTEGERDPHTVPRETPQFGQVP</sequence>
<feature type="compositionally biased region" description="Basic and acidic residues" evidence="4">
    <location>
        <begin position="291"/>
        <end position="302"/>
    </location>
</feature>
<evidence type="ECO:0000256" key="1">
    <source>
        <dbReference type="ARBA" id="ARBA00001974"/>
    </source>
</evidence>
<dbReference type="GO" id="GO:0050660">
    <property type="term" value="F:flavin adenine dinucleotide binding"/>
    <property type="evidence" value="ECO:0007669"/>
    <property type="project" value="InterPro"/>
</dbReference>
<dbReference type="PANTHER" id="PTHR45444">
    <property type="entry name" value="XANTHINE DEHYDROGENASE"/>
    <property type="match status" value="1"/>
</dbReference>
<evidence type="ECO:0000256" key="3">
    <source>
        <dbReference type="ARBA" id="ARBA00022827"/>
    </source>
</evidence>
<accession>A0A6I8NZR2</accession>
<reference evidence="7" key="2">
    <citation type="submission" date="2025-08" db="UniProtKB">
        <authorList>
            <consortium name="Ensembl"/>
        </authorList>
    </citation>
    <scope>IDENTIFICATION</scope>
    <source>
        <strain evidence="7">Glennie</strain>
    </source>
</reference>
<dbReference type="InterPro" id="IPR016208">
    <property type="entry name" value="Ald_Oxase/xanthine_DH-like"/>
</dbReference>
<keyword evidence="2" id="KW-0285">Flavoprotein</keyword>
<dbReference type="InterPro" id="IPR002888">
    <property type="entry name" value="2Fe-2S-bd"/>
</dbReference>
<dbReference type="InterPro" id="IPR012675">
    <property type="entry name" value="Beta-grasp_dom_sf"/>
</dbReference>
<dbReference type="InterPro" id="IPR002346">
    <property type="entry name" value="Mopterin_DH_FAD-bd"/>
</dbReference>
<dbReference type="InParanoid" id="A0A6I8NZR2"/>
<organism evidence="7 8">
    <name type="scientific">Ornithorhynchus anatinus</name>
    <name type="common">Duckbill platypus</name>
    <dbReference type="NCBI Taxonomy" id="9258"/>
    <lineage>
        <taxon>Eukaryota</taxon>
        <taxon>Metazoa</taxon>
        <taxon>Chordata</taxon>
        <taxon>Craniata</taxon>
        <taxon>Vertebrata</taxon>
        <taxon>Euteleostomi</taxon>
        <taxon>Mammalia</taxon>
        <taxon>Monotremata</taxon>
        <taxon>Ornithorhynchidae</taxon>
        <taxon>Ornithorhynchus</taxon>
    </lineage>
</organism>
<dbReference type="PANTHER" id="PTHR45444:SF3">
    <property type="entry name" value="XANTHINE DEHYDROGENASE"/>
    <property type="match status" value="1"/>
</dbReference>
<name>A0A6I8NZR2_ORNAN</name>
<feature type="domain" description="Molybdopterin dehydrogenase FAD-binding" evidence="5">
    <location>
        <begin position="232"/>
        <end position="292"/>
    </location>
</feature>
<evidence type="ECO:0000259" key="6">
    <source>
        <dbReference type="Pfam" id="PF01799"/>
    </source>
</evidence>
<dbReference type="Proteomes" id="UP000002279">
    <property type="component" value="Chromosome X1"/>
</dbReference>
<protein>
    <recommendedName>
        <fullName evidence="9">[2Fe-2S]-binding domain-containing protein</fullName>
    </recommendedName>
</protein>
<dbReference type="SUPFAM" id="SSF56176">
    <property type="entry name" value="FAD-binding/transporter-associated domain-like"/>
    <property type="match status" value="1"/>
</dbReference>
<dbReference type="GO" id="GO:0005506">
    <property type="term" value="F:iron ion binding"/>
    <property type="evidence" value="ECO:0007669"/>
    <property type="project" value="InterPro"/>
</dbReference>
<reference evidence="7" key="3">
    <citation type="submission" date="2025-09" db="UniProtKB">
        <authorList>
            <consortium name="Ensembl"/>
        </authorList>
    </citation>
    <scope>IDENTIFICATION</scope>
    <source>
        <strain evidence="7">Glennie</strain>
    </source>
</reference>
<comment type="cofactor">
    <cofactor evidence="1">
        <name>FAD</name>
        <dbReference type="ChEBI" id="CHEBI:57692"/>
    </cofactor>
</comment>
<dbReference type="InterPro" id="IPR016167">
    <property type="entry name" value="FAD-bd_PCMH_sub1"/>
</dbReference>
<dbReference type="GeneTree" id="ENSGT00950000183114"/>
<proteinExistence type="predicted"/>
<evidence type="ECO:0000256" key="4">
    <source>
        <dbReference type="SAM" id="MobiDB-lite"/>
    </source>
</evidence>
<dbReference type="AlphaFoldDB" id="A0A6I8NZR2"/>
<feature type="domain" description="[2Fe-2S]-binding" evidence="6">
    <location>
        <begin position="85"/>
        <end position="144"/>
    </location>
</feature>
<dbReference type="Gene3D" id="3.10.20.30">
    <property type="match status" value="1"/>
</dbReference>